<dbReference type="PANTHER" id="PTHR10903:SF184">
    <property type="entry name" value="GTP-BINDING PROTEIN A"/>
    <property type="match status" value="1"/>
</dbReference>
<keyword evidence="2" id="KW-0547">Nucleotide-binding</keyword>
<reference evidence="5 6" key="1">
    <citation type="journal article" date="2021" name="Elife">
        <title>Chloroplast acquisition without the gene transfer in kleptoplastic sea slugs, Plakobranchus ocellatus.</title>
        <authorList>
            <person name="Maeda T."/>
            <person name="Takahashi S."/>
            <person name="Yoshida T."/>
            <person name="Shimamura S."/>
            <person name="Takaki Y."/>
            <person name="Nagai Y."/>
            <person name="Toyoda A."/>
            <person name="Suzuki Y."/>
            <person name="Arimoto A."/>
            <person name="Ishii H."/>
            <person name="Satoh N."/>
            <person name="Nishiyama T."/>
            <person name="Hasebe M."/>
            <person name="Maruyama T."/>
            <person name="Minagawa J."/>
            <person name="Obokata J."/>
            <person name="Shigenobu S."/>
        </authorList>
    </citation>
    <scope>NUCLEOTIDE SEQUENCE [LARGE SCALE GENOMIC DNA]</scope>
</reference>
<evidence type="ECO:0000259" key="4">
    <source>
        <dbReference type="PROSITE" id="PS51720"/>
    </source>
</evidence>
<comment type="caution">
    <text evidence="5">The sequence shown here is derived from an EMBL/GenBank/DDBJ whole genome shotgun (WGS) entry which is preliminary data.</text>
</comment>
<dbReference type="InterPro" id="IPR009003">
    <property type="entry name" value="Peptidase_S1_PA"/>
</dbReference>
<dbReference type="SUPFAM" id="SSF50494">
    <property type="entry name" value="Trypsin-like serine proteases"/>
    <property type="match status" value="1"/>
</dbReference>
<dbReference type="AlphaFoldDB" id="A0AAV3ZQ87"/>
<evidence type="ECO:0000313" key="6">
    <source>
        <dbReference type="Proteomes" id="UP000735302"/>
    </source>
</evidence>
<dbReference type="EMBL" id="BLXT01002832">
    <property type="protein sequence ID" value="GFN98100.1"/>
    <property type="molecule type" value="Genomic_DNA"/>
</dbReference>
<dbReference type="Gene3D" id="3.40.50.300">
    <property type="entry name" value="P-loop containing nucleotide triphosphate hydrolases"/>
    <property type="match status" value="1"/>
</dbReference>
<dbReference type="Proteomes" id="UP000735302">
    <property type="component" value="Unassembled WGS sequence"/>
</dbReference>
<dbReference type="PROSITE" id="PS51720">
    <property type="entry name" value="G_AIG1"/>
    <property type="match status" value="1"/>
</dbReference>
<protein>
    <submittedName>
        <fullName evidence="5">Immune-associated nucleotide-binding protein 13</fullName>
    </submittedName>
</protein>
<feature type="domain" description="AIG1-type G" evidence="4">
    <location>
        <begin position="344"/>
        <end position="561"/>
    </location>
</feature>
<keyword evidence="6" id="KW-1185">Reference proteome</keyword>
<dbReference type="Pfam" id="PF13365">
    <property type="entry name" value="Trypsin_2"/>
    <property type="match status" value="1"/>
</dbReference>
<proteinExistence type="inferred from homology"/>
<name>A0AAV3ZQ87_9GAST</name>
<evidence type="ECO:0000313" key="5">
    <source>
        <dbReference type="EMBL" id="GFN98100.1"/>
    </source>
</evidence>
<organism evidence="5 6">
    <name type="scientific">Plakobranchus ocellatus</name>
    <dbReference type="NCBI Taxonomy" id="259542"/>
    <lineage>
        <taxon>Eukaryota</taxon>
        <taxon>Metazoa</taxon>
        <taxon>Spiralia</taxon>
        <taxon>Lophotrochozoa</taxon>
        <taxon>Mollusca</taxon>
        <taxon>Gastropoda</taxon>
        <taxon>Heterobranchia</taxon>
        <taxon>Euthyneura</taxon>
        <taxon>Panpulmonata</taxon>
        <taxon>Sacoglossa</taxon>
        <taxon>Placobranchoidea</taxon>
        <taxon>Plakobranchidae</taxon>
        <taxon>Plakobranchus</taxon>
    </lineage>
</organism>
<accession>A0AAV3ZQ87</accession>
<comment type="similarity">
    <text evidence="1">Belongs to the TRAFAC class TrmE-Era-EngA-EngB-Septin-like GTPase superfamily. AIG1/Toc34/Toc159-like paraseptin GTPase family. IAN subfamily.</text>
</comment>
<evidence type="ECO:0000256" key="3">
    <source>
        <dbReference type="ARBA" id="ARBA00023134"/>
    </source>
</evidence>
<dbReference type="Pfam" id="PF04548">
    <property type="entry name" value="AIG1"/>
    <property type="match status" value="1"/>
</dbReference>
<dbReference type="InterPro" id="IPR027417">
    <property type="entry name" value="P-loop_NTPase"/>
</dbReference>
<dbReference type="GO" id="GO:0005525">
    <property type="term" value="F:GTP binding"/>
    <property type="evidence" value="ECO:0007669"/>
    <property type="project" value="UniProtKB-KW"/>
</dbReference>
<gene>
    <name evidence="5" type="ORF">PoB_002460600</name>
</gene>
<dbReference type="InterPro" id="IPR006703">
    <property type="entry name" value="G_AIG1"/>
</dbReference>
<dbReference type="InterPro" id="IPR045058">
    <property type="entry name" value="GIMA/IAN/Toc"/>
</dbReference>
<sequence length="668" mass="76042">MDVAQLRKDQGFHECEVFGHGPEAEESRLAWETCEKTQNSHVNFIPIQMFSEDHLPDRFRNTHLLEFITLIAKLTVRLRVNHISAARPDDYCFASYKGKNVSFTGSGWVYKILPGDGPCPCQDCAGQQPQRRHHWWRCDVLTACHVVYDKEEANKTKVDLFYDTDKSFEDNDVKTLYGYGVEDNNERDDVCLLKCTIHDEVLAFTLKGIIEQYDFQKWDIPESSMSTLCVVISHPHGEPKKVTVGDISSMAVFDPEASNLTQHMYTYTAETCRGSSGAPVVCAMSCKKLGSEGVWPGAGPHSFGHVNGTTLNQCSPGIFYVEADLLDWTLRVDGMKNLKTATKPADFTFFLMGDSGEGKKSVGNAILKRTEFPIEVIETRFATSEFMGKTLKVVNMIDLGSTGGRRSKDERVDQFLKQIQGAMSLAAGGNYVFLFVLHCDAFLTSEDVYVEDDTIHLLYEIFGTGFVNDKCILVMANGGQFENEKNLIGKELTFDDWCKRQGGCFRELWEECGRRALLFDNTSHEKEAQDRQIEKLLELVDEMQAKERIYMERDVVFNSRDPASTVMEKINQEGKLLLGELQRKKSDLQYLKMIFIRTKSLMRYVGGDDKDSDSLRNLKLSVFILLKSVEEAVRFLYIKMSKKYVPPVRRRARERPFGAKGIRNKKMR</sequence>
<evidence type="ECO:0000256" key="2">
    <source>
        <dbReference type="ARBA" id="ARBA00022741"/>
    </source>
</evidence>
<evidence type="ECO:0000256" key="1">
    <source>
        <dbReference type="ARBA" id="ARBA00008535"/>
    </source>
</evidence>
<keyword evidence="3" id="KW-0342">GTP-binding</keyword>
<dbReference type="PANTHER" id="PTHR10903">
    <property type="entry name" value="GTPASE, IMAP FAMILY MEMBER-RELATED"/>
    <property type="match status" value="1"/>
</dbReference>